<keyword evidence="5" id="KW-0576">Peroxisome</keyword>
<feature type="region of interest" description="Disordered" evidence="6">
    <location>
        <begin position="1"/>
        <end position="57"/>
    </location>
</feature>
<evidence type="ECO:0000256" key="1">
    <source>
        <dbReference type="ARBA" id="ARBA00004585"/>
    </source>
</evidence>
<evidence type="ECO:0000256" key="4">
    <source>
        <dbReference type="ARBA" id="ARBA00023136"/>
    </source>
</evidence>
<name>K8EKT8_9CHLO</name>
<dbReference type="GO" id="GO:0005778">
    <property type="term" value="C:peroxisomal membrane"/>
    <property type="evidence" value="ECO:0007669"/>
    <property type="project" value="UniProtKB-SubCell"/>
</dbReference>
<dbReference type="GO" id="GO:0044375">
    <property type="term" value="P:regulation of peroxisome size"/>
    <property type="evidence" value="ECO:0007669"/>
    <property type="project" value="UniProtKB-ARBA"/>
</dbReference>
<dbReference type="GeneID" id="19012955"/>
<evidence type="ECO:0000256" key="5">
    <source>
        <dbReference type="ARBA" id="ARBA00023140"/>
    </source>
</evidence>
<proteinExistence type="inferred from homology"/>
<dbReference type="OrthoDB" id="411017at2759"/>
<dbReference type="PANTHER" id="PTHR12652">
    <property type="entry name" value="PEROXISOMAL BIOGENESIS FACTOR 11"/>
    <property type="match status" value="1"/>
</dbReference>
<keyword evidence="8" id="KW-1185">Reference proteome</keyword>
<protein>
    <submittedName>
        <fullName evidence="7">Uncharacterized protein</fullName>
    </submittedName>
</protein>
<dbReference type="GO" id="GO:0042802">
    <property type="term" value="F:identical protein binding"/>
    <property type="evidence" value="ECO:0007669"/>
    <property type="project" value="UniProtKB-ARBA"/>
</dbReference>
<sequence length="357" mass="40711">MSDKVSSSPLKSTSPLLLGKKNGDEFVANSSSSDDDDDASSFTSSSEEEENEEKKKRETLGVVEFLSNVGKLLETREGIDKTLKTLKYSSVLTALVLVGNENDEDGQQQQQQRTAKQLRKLAKSLSISRGSLRLGKFLKFSLQCREHLVLYLAAREGGRNKRSSKSRERTYKHALEFLALFTEAVYYFLEQGVWLQNVGVFRPDDPVKRKELKMLAMKVEFFMYATSIPLRMVEWREIERLEKAMCVKKKNEAVAYERSMSPSTRFLAFISSPQKRGVDERREKEIKDEETAAFAKANAIKSIVKDSLDLVLVTSDLEWIREQRARDFVANEWVYSTLSLSSALISISKLWAKTLRV</sequence>
<organism evidence="7 8">
    <name type="scientific">Bathycoccus prasinos</name>
    <dbReference type="NCBI Taxonomy" id="41875"/>
    <lineage>
        <taxon>Eukaryota</taxon>
        <taxon>Viridiplantae</taxon>
        <taxon>Chlorophyta</taxon>
        <taxon>Mamiellophyceae</taxon>
        <taxon>Mamiellales</taxon>
        <taxon>Bathycoccaceae</taxon>
        <taxon>Bathycoccus</taxon>
    </lineage>
</organism>
<keyword evidence="3" id="KW-0962">Peroxisome biogenesis</keyword>
<dbReference type="RefSeq" id="XP_007510311.1">
    <property type="nucleotide sequence ID" value="XM_007510249.1"/>
</dbReference>
<dbReference type="Pfam" id="PF05648">
    <property type="entry name" value="PEX11"/>
    <property type="match status" value="1"/>
</dbReference>
<evidence type="ECO:0000256" key="6">
    <source>
        <dbReference type="SAM" id="MobiDB-lite"/>
    </source>
</evidence>
<evidence type="ECO:0000313" key="7">
    <source>
        <dbReference type="EMBL" id="CCO18656.1"/>
    </source>
</evidence>
<reference evidence="7 8" key="1">
    <citation type="submission" date="2011-10" db="EMBL/GenBank/DDBJ databases">
        <authorList>
            <person name="Genoscope - CEA"/>
        </authorList>
    </citation>
    <scope>NUCLEOTIDE SEQUENCE [LARGE SCALE GENOMIC DNA]</scope>
    <source>
        <strain evidence="7 8">RCC 1105</strain>
    </source>
</reference>
<feature type="compositionally biased region" description="Low complexity" evidence="6">
    <location>
        <begin position="1"/>
        <end position="20"/>
    </location>
</feature>
<comment type="subcellular location">
    <subcellularLocation>
        <location evidence="1">Peroxisome membrane</location>
        <topology evidence="1">Multi-pass membrane protein</topology>
    </subcellularLocation>
</comment>
<evidence type="ECO:0000256" key="2">
    <source>
        <dbReference type="ARBA" id="ARBA00008194"/>
    </source>
</evidence>
<dbReference type="AlphaFoldDB" id="K8EKT8"/>
<evidence type="ECO:0000313" key="8">
    <source>
        <dbReference type="Proteomes" id="UP000198341"/>
    </source>
</evidence>
<keyword evidence="4" id="KW-0472">Membrane</keyword>
<dbReference type="InterPro" id="IPR008733">
    <property type="entry name" value="PEX11"/>
</dbReference>
<gene>
    <name evidence="7" type="ordered locus">Bathy11g02750</name>
</gene>
<comment type="similarity">
    <text evidence="2">Belongs to the peroxin-11 family.</text>
</comment>
<evidence type="ECO:0000256" key="3">
    <source>
        <dbReference type="ARBA" id="ARBA00022593"/>
    </source>
</evidence>
<dbReference type="KEGG" id="bpg:Bathy11g02750"/>
<dbReference type="EMBL" id="FO082268">
    <property type="protein sequence ID" value="CCO18656.1"/>
    <property type="molecule type" value="Genomic_DNA"/>
</dbReference>
<dbReference type="STRING" id="41875.K8EKT8"/>
<dbReference type="Proteomes" id="UP000198341">
    <property type="component" value="Chromosome 11"/>
</dbReference>
<dbReference type="PANTHER" id="PTHR12652:SF50">
    <property type="entry name" value="PEROXIN 11"/>
    <property type="match status" value="1"/>
</dbReference>
<dbReference type="GO" id="GO:0016559">
    <property type="term" value="P:peroxisome fission"/>
    <property type="evidence" value="ECO:0007669"/>
    <property type="project" value="InterPro"/>
</dbReference>
<accession>K8EKT8</accession>